<reference evidence="1" key="1">
    <citation type="submission" date="2019-08" db="EMBL/GenBank/DDBJ databases">
        <authorList>
            <person name="Kucharzyk K."/>
            <person name="Murdoch R.W."/>
            <person name="Higgins S."/>
            <person name="Loffler F."/>
        </authorList>
    </citation>
    <scope>NUCLEOTIDE SEQUENCE</scope>
</reference>
<evidence type="ECO:0000313" key="1">
    <source>
        <dbReference type="EMBL" id="MPM69687.1"/>
    </source>
</evidence>
<protein>
    <submittedName>
        <fullName evidence="1">Uncharacterized protein</fullName>
    </submittedName>
</protein>
<accession>A0A645BWY8</accession>
<dbReference type="AlphaFoldDB" id="A0A645BWY8"/>
<proteinExistence type="predicted"/>
<sequence>MPAYYEAQGRHYMSVMNIDRVYFCCLFGNNEDEAIIRRMDRLREEHPDIFEEYATATASRRFNIKKAVRQAA</sequence>
<dbReference type="EMBL" id="VSSQ01023014">
    <property type="protein sequence ID" value="MPM69687.1"/>
    <property type="molecule type" value="Genomic_DNA"/>
</dbReference>
<gene>
    <name evidence="1" type="ORF">SDC9_116635</name>
</gene>
<organism evidence="1">
    <name type="scientific">bioreactor metagenome</name>
    <dbReference type="NCBI Taxonomy" id="1076179"/>
    <lineage>
        <taxon>unclassified sequences</taxon>
        <taxon>metagenomes</taxon>
        <taxon>ecological metagenomes</taxon>
    </lineage>
</organism>
<name>A0A645BWY8_9ZZZZ</name>
<comment type="caution">
    <text evidence="1">The sequence shown here is derived from an EMBL/GenBank/DDBJ whole genome shotgun (WGS) entry which is preliminary data.</text>
</comment>